<dbReference type="PROSITE" id="PS51391">
    <property type="entry name" value="CID"/>
    <property type="match status" value="1"/>
</dbReference>
<dbReference type="SMART" id="SM00582">
    <property type="entry name" value="RPR"/>
    <property type="match status" value="1"/>
</dbReference>
<dbReference type="Proteomes" id="UP000242457">
    <property type="component" value="Unassembled WGS sequence"/>
</dbReference>
<comment type="similarity">
    <text evidence="3">Belongs to the UPF0400 (RTT103) family.</text>
</comment>
<evidence type="ECO:0000313" key="6">
    <source>
        <dbReference type="EMBL" id="PBC30058.1"/>
    </source>
</evidence>
<dbReference type="GO" id="GO:0001111">
    <property type="term" value="P:RNA polymerase II promoter clearance"/>
    <property type="evidence" value="ECO:0007669"/>
    <property type="project" value="UniProtKB-ARBA"/>
</dbReference>
<keyword evidence="7" id="KW-1185">Reference proteome</keyword>
<gene>
    <name evidence="6" type="ORF">APICC_08060</name>
</gene>
<dbReference type="InterPro" id="IPR006569">
    <property type="entry name" value="CID_dom"/>
</dbReference>
<accession>A0A2A3EEB8</accession>
<dbReference type="GO" id="GO:0097550">
    <property type="term" value="C:transcription preinitiation complex"/>
    <property type="evidence" value="ECO:0007669"/>
    <property type="project" value="UniProtKB-ARBA"/>
</dbReference>
<dbReference type="OrthoDB" id="10069473at2759"/>
<dbReference type="PANTHER" id="PTHR12460:SF0">
    <property type="entry name" value="CID DOMAIN-CONTAINING PROTEIN-RELATED"/>
    <property type="match status" value="1"/>
</dbReference>
<evidence type="ECO:0000256" key="2">
    <source>
        <dbReference type="ARBA" id="ARBA00023242"/>
    </source>
</evidence>
<protein>
    <submittedName>
        <fullName evidence="6">Regulation of nuclear pre-mRNA domain-containing protein</fullName>
    </submittedName>
</protein>
<dbReference type="PANTHER" id="PTHR12460">
    <property type="entry name" value="CYCLIN-DEPENDENT KINASE INHIBITOR-RELATED PROTEIN"/>
    <property type="match status" value="1"/>
</dbReference>
<evidence type="ECO:0000313" key="7">
    <source>
        <dbReference type="Proteomes" id="UP000242457"/>
    </source>
</evidence>
<dbReference type="GO" id="GO:0031124">
    <property type="term" value="P:mRNA 3'-end processing"/>
    <property type="evidence" value="ECO:0007669"/>
    <property type="project" value="TreeGrafter"/>
</dbReference>
<evidence type="ECO:0000259" key="5">
    <source>
        <dbReference type="PROSITE" id="PS51391"/>
    </source>
</evidence>
<reference evidence="6 7" key="1">
    <citation type="submission" date="2014-07" db="EMBL/GenBank/DDBJ databases">
        <title>Genomic and transcriptomic analysis on Apis cerana provide comprehensive insights into honey bee biology.</title>
        <authorList>
            <person name="Diao Q."/>
            <person name="Sun L."/>
            <person name="Zheng H."/>
            <person name="Zheng H."/>
            <person name="Xu S."/>
            <person name="Wang S."/>
            <person name="Zeng Z."/>
            <person name="Hu F."/>
            <person name="Su S."/>
            <person name="Wu J."/>
        </authorList>
    </citation>
    <scope>NUCLEOTIDE SEQUENCE [LARGE SCALE GENOMIC DNA]</scope>
    <source>
        <tissue evidence="6">Pupae without intestine</tissue>
    </source>
</reference>
<name>A0A2A3EEB8_APICC</name>
<dbReference type="GO" id="GO:0005654">
    <property type="term" value="C:nucleoplasm"/>
    <property type="evidence" value="ECO:0007669"/>
    <property type="project" value="UniProtKB-ARBA"/>
</dbReference>
<dbReference type="GO" id="GO:0042802">
    <property type="term" value="F:identical protein binding"/>
    <property type="evidence" value="ECO:0007669"/>
    <property type="project" value="UniProtKB-ARBA"/>
</dbReference>
<feature type="domain" description="CID" evidence="5">
    <location>
        <begin position="1"/>
        <end position="132"/>
    </location>
</feature>
<feature type="compositionally biased region" description="Basic and acidic residues" evidence="4">
    <location>
        <begin position="145"/>
        <end position="169"/>
    </location>
</feature>
<dbReference type="Gene3D" id="1.25.40.90">
    <property type="match status" value="1"/>
</dbReference>
<dbReference type="InterPro" id="IPR008942">
    <property type="entry name" value="ENTH_VHS"/>
</dbReference>
<dbReference type="SUPFAM" id="SSF48464">
    <property type="entry name" value="ENTH/VHS domain"/>
    <property type="match status" value="1"/>
</dbReference>
<evidence type="ECO:0000256" key="4">
    <source>
        <dbReference type="SAM" id="MobiDB-lite"/>
    </source>
</evidence>
<dbReference type="Pfam" id="PF16566">
    <property type="entry name" value="CREPT"/>
    <property type="match status" value="1"/>
</dbReference>
<dbReference type="AlphaFoldDB" id="A0A2A3EEB8"/>
<dbReference type="GO" id="GO:0000993">
    <property type="term" value="F:RNA polymerase II complex binding"/>
    <property type="evidence" value="ECO:0007669"/>
    <property type="project" value="TreeGrafter"/>
</dbReference>
<dbReference type="FunFam" id="1.25.40.90:FF:000007">
    <property type="entry name" value="Regulation of nuclear pre-mRNA domain-containing protein 1B"/>
    <property type="match status" value="1"/>
</dbReference>
<dbReference type="InterPro" id="IPR032337">
    <property type="entry name" value="RPRD1A/B_C"/>
</dbReference>
<dbReference type="STRING" id="94128.A0A2A3EEB8"/>
<evidence type="ECO:0000256" key="1">
    <source>
        <dbReference type="ARBA" id="ARBA00004123"/>
    </source>
</evidence>
<dbReference type="EMBL" id="KZ288268">
    <property type="protein sequence ID" value="PBC30058.1"/>
    <property type="molecule type" value="Genomic_DNA"/>
</dbReference>
<feature type="region of interest" description="Disordered" evidence="4">
    <location>
        <begin position="127"/>
        <end position="169"/>
    </location>
</feature>
<organism evidence="6 7">
    <name type="scientific">Apis cerana cerana</name>
    <name type="common">Oriental honeybee</name>
    <dbReference type="NCBI Taxonomy" id="94128"/>
    <lineage>
        <taxon>Eukaryota</taxon>
        <taxon>Metazoa</taxon>
        <taxon>Ecdysozoa</taxon>
        <taxon>Arthropoda</taxon>
        <taxon>Hexapoda</taxon>
        <taxon>Insecta</taxon>
        <taxon>Pterygota</taxon>
        <taxon>Neoptera</taxon>
        <taxon>Endopterygota</taxon>
        <taxon>Hymenoptera</taxon>
        <taxon>Apocrita</taxon>
        <taxon>Aculeata</taxon>
        <taxon>Apoidea</taxon>
        <taxon>Anthophila</taxon>
        <taxon>Apidae</taxon>
        <taxon>Apis</taxon>
    </lineage>
</organism>
<proteinExistence type="inferred from homology"/>
<dbReference type="Gene3D" id="6.10.250.2560">
    <property type="match status" value="1"/>
</dbReference>
<keyword evidence="2" id="KW-0539">Nucleus</keyword>
<dbReference type="Pfam" id="PF04818">
    <property type="entry name" value="CID"/>
    <property type="match status" value="1"/>
</dbReference>
<sequence length="365" mass="41783">MTGFTESALVKRLMDLNPSQQSIQTLSLWLIHHRKHHPTIVKVWFKEMCKVKDNRKLMFMYLANDVIQNSKKKGPEFGKEFETVLPKAFEHMKGFDEKTRERLNRLLQIWEERGVYDKTQIAEFKAAFTDTSRDPGTPPPKKKLKNDIEKVKKDKKERKKSETEVEVDGTKELHVTLSPRTPAGDPPETEELIKALMVNTIYKKNKNSEYVSLIKQKNRFGKHSIFRCGVRERIASLPPEVSEVSLLANLADRAAADQLSVAVNEAAALLADYNGRLQAEMEDRRRLLTMLRDYTLAQRQLLQQAQATLENLMIFQDYKEKLKKVCAVRSEVKSHISNLPDLTQLPDVTGGLAPLPSAGDLFSMH</sequence>
<comment type="subcellular location">
    <subcellularLocation>
        <location evidence="1">Nucleus</location>
    </subcellularLocation>
</comment>
<dbReference type="CDD" id="cd17002">
    <property type="entry name" value="CID_RPRD1"/>
    <property type="match status" value="1"/>
</dbReference>
<evidence type="ECO:0000256" key="3">
    <source>
        <dbReference type="ARBA" id="ARBA00034310"/>
    </source>
</evidence>